<protein>
    <submittedName>
        <fullName evidence="3">GASA domain-containing protein</fullName>
    </submittedName>
</protein>
<feature type="chain" id="PRO_5010326361" evidence="2">
    <location>
        <begin position="23"/>
        <end position="106"/>
    </location>
</feature>
<dbReference type="Proteomes" id="UP000187406">
    <property type="component" value="Unassembled WGS sequence"/>
</dbReference>
<evidence type="ECO:0000313" key="3">
    <source>
        <dbReference type="EMBL" id="GAV60990.1"/>
    </source>
</evidence>
<comment type="caution">
    <text evidence="3">The sequence shown here is derived from an EMBL/GenBank/DDBJ whole genome shotgun (WGS) entry which is preliminary data.</text>
</comment>
<dbReference type="PANTHER" id="PTHR23201">
    <property type="entry name" value="EXTENSIN, PROLINE-RICH PROTEIN"/>
    <property type="match status" value="1"/>
</dbReference>
<dbReference type="InParanoid" id="A0A1Q3AZ40"/>
<feature type="signal peptide" evidence="2">
    <location>
        <begin position="1"/>
        <end position="22"/>
    </location>
</feature>
<evidence type="ECO:0000256" key="1">
    <source>
        <dbReference type="ARBA" id="ARBA00010582"/>
    </source>
</evidence>
<name>A0A1Q3AZ40_CEPFO</name>
<evidence type="ECO:0000313" key="4">
    <source>
        <dbReference type="Proteomes" id="UP000187406"/>
    </source>
</evidence>
<organism evidence="3 4">
    <name type="scientific">Cephalotus follicularis</name>
    <name type="common">Albany pitcher plant</name>
    <dbReference type="NCBI Taxonomy" id="3775"/>
    <lineage>
        <taxon>Eukaryota</taxon>
        <taxon>Viridiplantae</taxon>
        <taxon>Streptophyta</taxon>
        <taxon>Embryophyta</taxon>
        <taxon>Tracheophyta</taxon>
        <taxon>Spermatophyta</taxon>
        <taxon>Magnoliopsida</taxon>
        <taxon>eudicotyledons</taxon>
        <taxon>Gunneridae</taxon>
        <taxon>Pentapetalae</taxon>
        <taxon>rosids</taxon>
        <taxon>fabids</taxon>
        <taxon>Oxalidales</taxon>
        <taxon>Cephalotaceae</taxon>
        <taxon>Cephalotus</taxon>
    </lineage>
</organism>
<comment type="similarity">
    <text evidence="1">Belongs to the GASA family.</text>
</comment>
<sequence>MAMTKLACVLLILLLGISMIETEVMADGTRYHTESGNYGSGSLKSYQCPSQCTRRCSKTQYQKPCMFFCQKCCAKCLCVPPGFYGNKDSCPCYSNWKTKRGGPKCP</sequence>
<dbReference type="STRING" id="3775.A0A1Q3AZ40"/>
<dbReference type="AlphaFoldDB" id="A0A1Q3AZ40"/>
<dbReference type="InterPro" id="IPR003854">
    <property type="entry name" value="GASA"/>
</dbReference>
<proteinExistence type="inferred from homology"/>
<dbReference type="PANTHER" id="PTHR23201:SF108">
    <property type="entry name" value="GIBBERELLIN-REGULATED PROTEIN 6"/>
    <property type="match status" value="1"/>
</dbReference>
<gene>
    <name evidence="3" type="ORF">CFOL_v3_04518</name>
</gene>
<dbReference type="FunCoup" id="A0A1Q3AZ40">
    <property type="interactions" value="19"/>
</dbReference>
<dbReference type="Pfam" id="PF02704">
    <property type="entry name" value="GASA"/>
    <property type="match status" value="1"/>
</dbReference>
<keyword evidence="2" id="KW-0732">Signal</keyword>
<dbReference type="OrthoDB" id="1886938at2759"/>
<evidence type="ECO:0000256" key="2">
    <source>
        <dbReference type="SAM" id="SignalP"/>
    </source>
</evidence>
<dbReference type="EMBL" id="BDDD01000180">
    <property type="protein sequence ID" value="GAV60990.1"/>
    <property type="molecule type" value="Genomic_DNA"/>
</dbReference>
<accession>A0A1Q3AZ40</accession>
<keyword evidence="4" id="KW-1185">Reference proteome</keyword>
<reference evidence="4" key="1">
    <citation type="submission" date="2016-04" db="EMBL/GenBank/DDBJ databases">
        <title>Cephalotus genome sequencing.</title>
        <authorList>
            <person name="Fukushima K."/>
            <person name="Hasebe M."/>
            <person name="Fang X."/>
        </authorList>
    </citation>
    <scope>NUCLEOTIDE SEQUENCE [LARGE SCALE GENOMIC DNA]</scope>
    <source>
        <strain evidence="4">cv. St1</strain>
    </source>
</reference>
<feature type="non-terminal residue" evidence="3">
    <location>
        <position position="106"/>
    </location>
</feature>